<dbReference type="EMBL" id="FNXF01000004">
    <property type="protein sequence ID" value="SEH78459.1"/>
    <property type="molecule type" value="Genomic_DNA"/>
</dbReference>
<dbReference type="AlphaFoldDB" id="A0A1H6L2R1"/>
<reference evidence="2" key="1">
    <citation type="submission" date="2016-10" db="EMBL/GenBank/DDBJ databases">
        <authorList>
            <person name="Varghese N."/>
            <person name="Submissions S."/>
        </authorList>
    </citation>
    <scope>NUCLEOTIDE SEQUENCE [LARGE SCALE GENOMIC DNA]</scope>
    <source>
        <strain evidence="2">DSM 17616</strain>
    </source>
</reference>
<dbReference type="SUPFAM" id="SSF48452">
    <property type="entry name" value="TPR-like"/>
    <property type="match status" value="1"/>
</dbReference>
<evidence type="ECO:0000313" key="1">
    <source>
        <dbReference type="EMBL" id="SEH78459.1"/>
    </source>
</evidence>
<sequence length="178" mass="20594">MFKDVLNFWFKELEPKQWWVSEPDFDAQIKQRFLPLLQQAAAGELFGWRESAAGRLAEIIVLDQFSRNIYRNTAKAFAQDAMALVLAQEAVAVSALAQLNADERNFLLMPYMHSESRVIHQQAQTLFKQFAPVENYQFELKHKVIIDRFGRYPHRNAILGRTSTAEEIEFLKQPGSGF</sequence>
<name>A0A1H6L2R1_9GAMM</name>
<dbReference type="Gene3D" id="1.20.58.320">
    <property type="entry name" value="TPR-like"/>
    <property type="match status" value="1"/>
</dbReference>
<dbReference type="STRING" id="173990.SAMN05660691_01390"/>
<evidence type="ECO:0000313" key="2">
    <source>
        <dbReference type="Proteomes" id="UP000199371"/>
    </source>
</evidence>
<proteinExistence type="predicted"/>
<dbReference type="Gene3D" id="1.25.40.10">
    <property type="entry name" value="Tetratricopeptide repeat domain"/>
    <property type="match status" value="1"/>
</dbReference>
<dbReference type="Proteomes" id="UP000199371">
    <property type="component" value="Unassembled WGS sequence"/>
</dbReference>
<gene>
    <name evidence="1" type="ORF">SAMN05660691_01390</name>
</gene>
<protein>
    <submittedName>
        <fullName evidence="1">Uncharacterized conserved protein, DUF924 family</fullName>
    </submittedName>
</protein>
<dbReference type="Pfam" id="PF06041">
    <property type="entry name" value="DUF924"/>
    <property type="match status" value="1"/>
</dbReference>
<accession>A0A1H6L2R1</accession>
<keyword evidence="2" id="KW-1185">Reference proteome</keyword>
<dbReference type="OrthoDB" id="7593450at2"/>
<dbReference type="InterPro" id="IPR010323">
    <property type="entry name" value="DUF924"/>
</dbReference>
<dbReference type="InterPro" id="IPR011990">
    <property type="entry name" value="TPR-like_helical_dom_sf"/>
</dbReference>
<organism evidence="1 2">
    <name type="scientific">Rheinheimera pacifica</name>
    <dbReference type="NCBI Taxonomy" id="173990"/>
    <lineage>
        <taxon>Bacteria</taxon>
        <taxon>Pseudomonadati</taxon>
        <taxon>Pseudomonadota</taxon>
        <taxon>Gammaproteobacteria</taxon>
        <taxon>Chromatiales</taxon>
        <taxon>Chromatiaceae</taxon>
        <taxon>Rheinheimera</taxon>
    </lineage>
</organism>